<dbReference type="FunFam" id="1.20.1280.290:FF:000031">
    <property type="entry name" value="Mannose-P-dolichol utilization defect 1"/>
    <property type="match status" value="1"/>
</dbReference>
<dbReference type="InterPro" id="IPR006603">
    <property type="entry name" value="PQ-loop_rpt"/>
</dbReference>
<keyword evidence="5 9" id="KW-1133">Transmembrane helix</keyword>
<dbReference type="PANTHER" id="PTHR12226">
    <property type="entry name" value="MANNOSE-P-DOLICHOL UTILIZATION DEFECT 1 LEC35 -RELATED"/>
    <property type="match status" value="1"/>
</dbReference>
<evidence type="ECO:0000256" key="9">
    <source>
        <dbReference type="PIRNR" id="PIRNR023381"/>
    </source>
</evidence>
<keyword evidence="2" id="KW-0813">Transport</keyword>
<evidence type="ECO:0000256" key="4">
    <source>
        <dbReference type="ARBA" id="ARBA00022737"/>
    </source>
</evidence>
<keyword evidence="4" id="KW-0677">Repeat</keyword>
<accession>A0AAV7IBA1</accession>
<evidence type="ECO:0000256" key="6">
    <source>
        <dbReference type="ARBA" id="ARBA00023136"/>
    </source>
</evidence>
<feature type="transmembrane region" description="Helical" evidence="10">
    <location>
        <begin position="124"/>
        <end position="141"/>
    </location>
</feature>
<organism evidence="11 12">
    <name type="scientific">Cotesia glomerata</name>
    <name type="common">Lepidopteran parasitic wasp</name>
    <name type="synonym">Apanteles glomeratus</name>
    <dbReference type="NCBI Taxonomy" id="32391"/>
    <lineage>
        <taxon>Eukaryota</taxon>
        <taxon>Metazoa</taxon>
        <taxon>Ecdysozoa</taxon>
        <taxon>Arthropoda</taxon>
        <taxon>Hexapoda</taxon>
        <taxon>Insecta</taxon>
        <taxon>Pterygota</taxon>
        <taxon>Neoptera</taxon>
        <taxon>Endopterygota</taxon>
        <taxon>Hymenoptera</taxon>
        <taxon>Apocrita</taxon>
        <taxon>Ichneumonoidea</taxon>
        <taxon>Braconidae</taxon>
        <taxon>Microgastrinae</taxon>
        <taxon>Cotesia</taxon>
    </lineage>
</organism>
<dbReference type="InterPro" id="IPR016817">
    <property type="entry name" value="MannP-dilichol_defect-1"/>
</dbReference>
<dbReference type="PIRSF" id="PIRSF023381">
    <property type="entry name" value="MannP-dilichol_defect-1p"/>
    <property type="match status" value="1"/>
</dbReference>
<evidence type="ECO:0000256" key="1">
    <source>
        <dbReference type="ARBA" id="ARBA00004141"/>
    </source>
</evidence>
<comment type="similarity">
    <text evidence="7 9">Belongs to the MPDU1 (TC 2.A.43.3) family.</text>
</comment>
<comment type="subcellular location">
    <subcellularLocation>
        <location evidence="1 9">Membrane</location>
        <topology evidence="1 9">Multi-pass membrane protein</topology>
    </subcellularLocation>
</comment>
<dbReference type="AlphaFoldDB" id="A0AAV7IBA1"/>
<gene>
    <name evidence="11" type="ORF">KQX54_005106</name>
</gene>
<dbReference type="EMBL" id="JAHXZJ010001864">
    <property type="protein sequence ID" value="KAH0549011.1"/>
    <property type="molecule type" value="Genomic_DNA"/>
</dbReference>
<feature type="transmembrane region" description="Helical" evidence="10">
    <location>
        <begin position="68"/>
        <end position="88"/>
    </location>
</feature>
<dbReference type="Gene3D" id="1.20.1280.290">
    <property type="match status" value="1"/>
</dbReference>
<evidence type="ECO:0000313" key="11">
    <source>
        <dbReference type="EMBL" id="KAH0549011.1"/>
    </source>
</evidence>
<dbReference type="PANTHER" id="PTHR12226:SF2">
    <property type="entry name" value="MANNOSE-P-DOLICHOL UTILIZATION DEFECT 1 PROTEIN"/>
    <property type="match status" value="1"/>
</dbReference>
<feature type="transmembrane region" description="Helical" evidence="10">
    <location>
        <begin position="177"/>
        <end position="196"/>
    </location>
</feature>
<keyword evidence="12" id="KW-1185">Reference proteome</keyword>
<dbReference type="GO" id="GO:0009312">
    <property type="term" value="P:oligosaccharide biosynthetic process"/>
    <property type="evidence" value="ECO:0007669"/>
    <property type="project" value="TreeGrafter"/>
</dbReference>
<dbReference type="Proteomes" id="UP000826195">
    <property type="component" value="Unassembled WGS sequence"/>
</dbReference>
<evidence type="ECO:0000256" key="8">
    <source>
        <dbReference type="ARBA" id="ARBA00067517"/>
    </source>
</evidence>
<sequence length="247" mass="27333">MEYIEKVTGFFFTKQCMKEYFTNFNFLHVECFKATLSKVLGTGIIAGSLTVKLPQVFKIYANKSSQGINFISVLLDLFAITAMGSYSYANGFPFSAWGDAVFLGLQTLAIALLCLHYSGETMKATAFFFGYMSVILGVITGMAPVNVLWACQNINIPIILLSKFFQARTNYNNSSTGQLSAVTCFMLFFGSLARIFTSMQETGDTSMIIMYICSTTANAVIAGQLIYYWNAGDKKTKKKVKSSKKQS</sequence>
<comment type="caution">
    <text evidence="11">The sequence shown here is derived from an EMBL/GenBank/DDBJ whole genome shotgun (WGS) entry which is preliminary data.</text>
</comment>
<keyword evidence="6 9" id="KW-0472">Membrane</keyword>
<dbReference type="SMART" id="SM00679">
    <property type="entry name" value="CTNS"/>
    <property type="match status" value="2"/>
</dbReference>
<keyword evidence="3 9" id="KW-0812">Transmembrane</keyword>
<proteinExistence type="inferred from homology"/>
<evidence type="ECO:0000313" key="12">
    <source>
        <dbReference type="Proteomes" id="UP000826195"/>
    </source>
</evidence>
<evidence type="ECO:0000256" key="3">
    <source>
        <dbReference type="ARBA" id="ARBA00022692"/>
    </source>
</evidence>
<dbReference type="Pfam" id="PF04193">
    <property type="entry name" value="PQ-loop"/>
    <property type="match status" value="2"/>
</dbReference>
<evidence type="ECO:0000256" key="5">
    <source>
        <dbReference type="ARBA" id="ARBA00022989"/>
    </source>
</evidence>
<name>A0AAV7IBA1_COTGL</name>
<dbReference type="FunFam" id="1.20.1280.290:FF:000006">
    <property type="entry name" value="mannose-P-dolichol utilization defect 1 protein"/>
    <property type="match status" value="1"/>
</dbReference>
<protein>
    <recommendedName>
        <fullName evidence="8 9">Mannose-P-dolichol utilization defect 1 protein homolog</fullName>
    </recommendedName>
</protein>
<feature type="transmembrane region" description="Helical" evidence="10">
    <location>
        <begin position="208"/>
        <end position="229"/>
    </location>
</feature>
<evidence type="ECO:0000256" key="2">
    <source>
        <dbReference type="ARBA" id="ARBA00022448"/>
    </source>
</evidence>
<evidence type="ECO:0000256" key="10">
    <source>
        <dbReference type="SAM" id="Phobius"/>
    </source>
</evidence>
<reference evidence="11 12" key="1">
    <citation type="journal article" date="2021" name="J. Hered.">
        <title>A chromosome-level genome assembly of the parasitoid wasp, Cotesia glomerata (Hymenoptera: Braconidae).</title>
        <authorList>
            <person name="Pinto B.J."/>
            <person name="Weis J.J."/>
            <person name="Gamble T."/>
            <person name="Ode P.J."/>
            <person name="Paul R."/>
            <person name="Zaspel J.M."/>
        </authorList>
    </citation>
    <scope>NUCLEOTIDE SEQUENCE [LARGE SCALE GENOMIC DNA]</scope>
    <source>
        <strain evidence="11">CgM1</strain>
    </source>
</reference>
<dbReference type="GO" id="GO:0016020">
    <property type="term" value="C:membrane"/>
    <property type="evidence" value="ECO:0007669"/>
    <property type="project" value="UniProtKB-SubCell"/>
</dbReference>
<evidence type="ECO:0000256" key="7">
    <source>
        <dbReference type="ARBA" id="ARBA00038475"/>
    </source>
</evidence>